<keyword evidence="2" id="KW-0520">NAD</keyword>
<dbReference type="InterPro" id="IPR036291">
    <property type="entry name" value="NAD(P)-bd_dom_sf"/>
</dbReference>
<dbReference type="GO" id="GO:0006520">
    <property type="term" value="P:amino acid metabolic process"/>
    <property type="evidence" value="ECO:0007669"/>
    <property type="project" value="InterPro"/>
</dbReference>
<dbReference type="EnsemblPlants" id="TraesCS1B02G472700.1">
    <property type="protein sequence ID" value="TraesCS1B02G472700.1"/>
    <property type="gene ID" value="TraesCS1B02G472700"/>
</dbReference>
<evidence type="ECO:0000256" key="1">
    <source>
        <dbReference type="ARBA" id="ARBA00023002"/>
    </source>
</evidence>
<evidence type="ECO:0000313" key="4">
    <source>
        <dbReference type="EnsemblPlants" id="TraesCS1B02G472700.1"/>
    </source>
</evidence>
<dbReference type="Gramene" id="TraesCS1B02G472700.1">
    <property type="protein sequence ID" value="TraesCS1B02G472700.1"/>
    <property type="gene ID" value="TraesCS1B02G472700"/>
</dbReference>
<dbReference type="Gramene" id="TraesROB_scaffold_032178_01G000400.1">
    <property type="protein sequence ID" value="TraesROB_scaffold_032178_01G000400.1"/>
    <property type="gene ID" value="TraesROB_scaffold_032178_01G000400"/>
</dbReference>
<dbReference type="OMA" id="SVWGCIS"/>
<dbReference type="SUPFAM" id="SSF51735">
    <property type="entry name" value="NAD(P)-binding Rossmann-fold domains"/>
    <property type="match status" value="1"/>
</dbReference>
<sequence>MKHSAENRGIKGSHGGDAVDPTSLLKEDCDVLIPAALGGVINKDNADAIKTKYIIKAANHPTDPEADEILAKKGVLILLDILANSGGVMVSYFEWVRGEGELGAQDVHDPRLKHSSDYLASVWGCISSKTRIGSI</sequence>
<dbReference type="Proteomes" id="UP000019116">
    <property type="component" value="Chromosome 1B"/>
</dbReference>
<reference evidence="4" key="2">
    <citation type="submission" date="2018-10" db="UniProtKB">
        <authorList>
            <consortium name="EnsemblPlants"/>
        </authorList>
    </citation>
    <scope>IDENTIFICATION</scope>
</reference>
<dbReference type="GO" id="GO:0016491">
    <property type="term" value="F:oxidoreductase activity"/>
    <property type="evidence" value="ECO:0007669"/>
    <property type="project" value="UniProtKB-KW"/>
</dbReference>
<keyword evidence="5" id="KW-1185">Reference proteome</keyword>
<dbReference type="SMART" id="SM00839">
    <property type="entry name" value="ELFV_dehydrog"/>
    <property type="match status" value="1"/>
</dbReference>
<proteinExistence type="predicted"/>
<dbReference type="STRING" id="4565.A0A3B5Z6M4"/>
<dbReference type="SMR" id="A0A3B5Z6M4"/>
<dbReference type="PANTHER" id="PTHR11606:SF29">
    <property type="entry name" value="GLUTAMATE DEHYDROGENASE 3-RELATED"/>
    <property type="match status" value="1"/>
</dbReference>
<evidence type="ECO:0000256" key="2">
    <source>
        <dbReference type="ARBA" id="ARBA00023027"/>
    </source>
</evidence>
<dbReference type="Gene3D" id="3.40.50.720">
    <property type="entry name" value="NAD(P)-binding Rossmann-like Domain"/>
    <property type="match status" value="1"/>
</dbReference>
<dbReference type="Gramene" id="TraesCS1B03G1262800.1">
    <property type="protein sequence ID" value="TraesCS1B03G1262800.1.CDS"/>
    <property type="gene ID" value="TraesCS1B03G1262800"/>
</dbReference>
<evidence type="ECO:0000259" key="3">
    <source>
        <dbReference type="SMART" id="SM00839"/>
    </source>
</evidence>
<dbReference type="Pfam" id="PF00208">
    <property type="entry name" value="ELFV_dehydrog"/>
    <property type="match status" value="1"/>
</dbReference>
<dbReference type="AlphaFoldDB" id="A0A3B5Z6M4"/>
<accession>A0A3B5Z6M4</accession>
<dbReference type="InterPro" id="IPR006096">
    <property type="entry name" value="Glu/Leu/Phe/Val/Trp_DH_C"/>
</dbReference>
<protein>
    <recommendedName>
        <fullName evidence="3">Glutamate/phenylalanine/leucine/valine/L-tryptophan dehydrogenase C-terminal domain-containing protein</fullName>
    </recommendedName>
</protein>
<keyword evidence="1" id="KW-0560">Oxidoreductase</keyword>
<evidence type="ECO:0000313" key="5">
    <source>
        <dbReference type="Proteomes" id="UP000019116"/>
    </source>
</evidence>
<dbReference type="PANTHER" id="PTHR11606">
    <property type="entry name" value="GLUTAMATE DEHYDROGENASE"/>
    <property type="match status" value="1"/>
</dbReference>
<feature type="domain" description="Glutamate/phenylalanine/leucine/valine/L-tryptophan dehydrogenase C-terminal" evidence="3">
    <location>
        <begin position="1"/>
        <end position="132"/>
    </location>
</feature>
<dbReference type="Gramene" id="TraesCAD_scaffold_001023_01G000700.1">
    <property type="protein sequence ID" value="TraesCAD_scaffold_001023_01G000700.1"/>
    <property type="gene ID" value="TraesCAD_scaffold_001023_01G000700"/>
</dbReference>
<organism evidence="4">
    <name type="scientific">Triticum aestivum</name>
    <name type="common">Wheat</name>
    <dbReference type="NCBI Taxonomy" id="4565"/>
    <lineage>
        <taxon>Eukaryota</taxon>
        <taxon>Viridiplantae</taxon>
        <taxon>Streptophyta</taxon>
        <taxon>Embryophyta</taxon>
        <taxon>Tracheophyta</taxon>
        <taxon>Spermatophyta</taxon>
        <taxon>Magnoliopsida</taxon>
        <taxon>Liliopsida</taxon>
        <taxon>Poales</taxon>
        <taxon>Poaceae</taxon>
        <taxon>BOP clade</taxon>
        <taxon>Pooideae</taxon>
        <taxon>Triticodae</taxon>
        <taxon>Triticeae</taxon>
        <taxon>Triticinae</taxon>
        <taxon>Triticum</taxon>
    </lineage>
</organism>
<dbReference type="Gramene" id="TraesCLE_scaffold_000682_01G000600.1">
    <property type="protein sequence ID" value="TraesCLE_scaffold_000682_01G000600.1"/>
    <property type="gene ID" value="TraesCLE_scaffold_000682_01G000600"/>
</dbReference>
<name>A0A3B5Z6M4_WHEAT</name>
<reference evidence="4" key="1">
    <citation type="submission" date="2018-08" db="EMBL/GenBank/DDBJ databases">
        <authorList>
            <person name="Rossello M."/>
        </authorList>
    </citation>
    <scope>NUCLEOTIDE SEQUENCE [LARGE SCALE GENOMIC DNA]</scope>
    <source>
        <strain evidence="4">cv. Chinese Spring</strain>
    </source>
</reference>
<dbReference type="OrthoDB" id="1919587at2759"/>